<evidence type="ECO:0000313" key="3">
    <source>
        <dbReference type="Proteomes" id="UP000321577"/>
    </source>
</evidence>
<evidence type="ECO:0000256" key="1">
    <source>
        <dbReference type="SAM" id="SignalP"/>
    </source>
</evidence>
<organism evidence="2 3">
    <name type="scientific">Brevifollis gellanilyticus</name>
    <dbReference type="NCBI Taxonomy" id="748831"/>
    <lineage>
        <taxon>Bacteria</taxon>
        <taxon>Pseudomonadati</taxon>
        <taxon>Verrucomicrobiota</taxon>
        <taxon>Verrucomicrobiia</taxon>
        <taxon>Verrucomicrobiales</taxon>
        <taxon>Verrucomicrobiaceae</taxon>
    </lineage>
</organism>
<feature type="chain" id="PRO_5022040403" description="DUF5666 domain-containing protein" evidence="1">
    <location>
        <begin position="39"/>
        <end position="244"/>
    </location>
</feature>
<dbReference type="AlphaFoldDB" id="A0A512MFW5"/>
<proteinExistence type="predicted"/>
<sequence length="244" mass="26603">MHWRTLTSIPVRTLSNFTPMNLNSLLKTLLFMSVASMAAAQNASPPDKPRPPQQAEFIRTVNARYQTSDGLSDGQRRMEKGTILDVVSQDIGTVVLDYGKSRLVASKSDVRLFDKEPSLQATKPGFKTGQIVIISASYSLHGNAPRNVKNRLKTYLPDKGMLTAPLIFPVSDDLSTAAANAQFIALPGVSTQVVIATRKGAVVVQTQSPGQIVATSPNRLVVEYEYLGKRYRKVGVEGKDMTLP</sequence>
<feature type="signal peptide" evidence="1">
    <location>
        <begin position="1"/>
        <end position="38"/>
    </location>
</feature>
<protein>
    <recommendedName>
        <fullName evidence="4">DUF5666 domain-containing protein</fullName>
    </recommendedName>
</protein>
<dbReference type="Proteomes" id="UP000321577">
    <property type="component" value="Unassembled WGS sequence"/>
</dbReference>
<gene>
    <name evidence="2" type="ORF">BGE01nite_49230</name>
</gene>
<dbReference type="EMBL" id="BKAG01000054">
    <property type="protein sequence ID" value="GEP45632.1"/>
    <property type="molecule type" value="Genomic_DNA"/>
</dbReference>
<evidence type="ECO:0008006" key="4">
    <source>
        <dbReference type="Google" id="ProtNLM"/>
    </source>
</evidence>
<comment type="caution">
    <text evidence="2">The sequence shown here is derived from an EMBL/GenBank/DDBJ whole genome shotgun (WGS) entry which is preliminary data.</text>
</comment>
<evidence type="ECO:0000313" key="2">
    <source>
        <dbReference type="EMBL" id="GEP45632.1"/>
    </source>
</evidence>
<keyword evidence="3" id="KW-1185">Reference proteome</keyword>
<name>A0A512MFW5_9BACT</name>
<keyword evidence="1" id="KW-0732">Signal</keyword>
<accession>A0A512MFW5</accession>
<reference evidence="2 3" key="1">
    <citation type="submission" date="2019-07" db="EMBL/GenBank/DDBJ databases">
        <title>Whole genome shotgun sequence of Brevifollis gellanilyticus NBRC 108608.</title>
        <authorList>
            <person name="Hosoyama A."/>
            <person name="Uohara A."/>
            <person name="Ohji S."/>
            <person name="Ichikawa N."/>
        </authorList>
    </citation>
    <scope>NUCLEOTIDE SEQUENCE [LARGE SCALE GENOMIC DNA]</scope>
    <source>
        <strain evidence="2 3">NBRC 108608</strain>
    </source>
</reference>